<dbReference type="InterPro" id="IPR001387">
    <property type="entry name" value="Cro/C1-type_HTH"/>
</dbReference>
<accession>V4HLQ0</accession>
<dbReference type="SUPFAM" id="SSF47413">
    <property type="entry name" value="lambda repressor-like DNA-binding domains"/>
    <property type="match status" value="1"/>
</dbReference>
<dbReference type="Gene3D" id="1.10.260.40">
    <property type="entry name" value="lambda repressor-like DNA-binding domains"/>
    <property type="match status" value="1"/>
</dbReference>
<evidence type="ECO:0000313" key="3">
    <source>
        <dbReference type="Proteomes" id="UP000017820"/>
    </source>
</evidence>
<dbReference type="EMBL" id="AUSV01000092">
    <property type="protein sequence ID" value="ESP91765.1"/>
    <property type="molecule type" value="Genomic_DNA"/>
</dbReference>
<organism evidence="2 3">
    <name type="scientific">Pseudoalteromonas luteoviolacea (strain 2ta16)</name>
    <dbReference type="NCBI Taxonomy" id="1353533"/>
    <lineage>
        <taxon>Bacteria</taxon>
        <taxon>Pseudomonadati</taxon>
        <taxon>Pseudomonadota</taxon>
        <taxon>Gammaproteobacteria</taxon>
        <taxon>Alteromonadales</taxon>
        <taxon>Pseudoalteromonadaceae</taxon>
        <taxon>Pseudoalteromonas</taxon>
    </lineage>
</organism>
<protein>
    <submittedName>
        <fullName evidence="2">Putative transcriptional regulator</fullName>
    </submittedName>
</protein>
<dbReference type="AlphaFoldDB" id="V4HLQ0"/>
<evidence type="ECO:0000259" key="1">
    <source>
        <dbReference type="PROSITE" id="PS50943"/>
    </source>
</evidence>
<name>V4HLQ0_PSEL2</name>
<sequence>MKNNAIRRKNKVCSFMSEVQLSLRHTRKKRNLTQTQLGAKLNVDQATISNFETGKTIMTIAQIYELYLIFGEDFRCPRISYLECSEN</sequence>
<feature type="domain" description="HTH cro/C1-type" evidence="1">
    <location>
        <begin position="23"/>
        <end position="74"/>
    </location>
</feature>
<evidence type="ECO:0000313" key="2">
    <source>
        <dbReference type="EMBL" id="ESP91765.1"/>
    </source>
</evidence>
<dbReference type="Proteomes" id="UP000017820">
    <property type="component" value="Unassembled WGS sequence"/>
</dbReference>
<reference evidence="2 3" key="1">
    <citation type="submission" date="2013-07" db="EMBL/GenBank/DDBJ databases">
        <title>Draft genome sequence of Pseudoalteromonas luteoviolacea 2ta16.</title>
        <authorList>
            <person name="Allen E.E."/>
            <person name="Azam F."/>
            <person name="Podell S."/>
        </authorList>
    </citation>
    <scope>NUCLEOTIDE SEQUENCE [LARGE SCALE GENOMIC DNA]</scope>
    <source>
        <strain evidence="2 3">2ta16</strain>
    </source>
</reference>
<gene>
    <name evidence="2" type="ORF">PL2TA16_05406</name>
</gene>
<dbReference type="SMART" id="SM00530">
    <property type="entry name" value="HTH_XRE"/>
    <property type="match status" value="1"/>
</dbReference>
<dbReference type="InterPro" id="IPR010982">
    <property type="entry name" value="Lambda_DNA-bd_dom_sf"/>
</dbReference>
<dbReference type="PROSITE" id="PS50943">
    <property type="entry name" value="HTH_CROC1"/>
    <property type="match status" value="1"/>
</dbReference>
<dbReference type="CDD" id="cd00093">
    <property type="entry name" value="HTH_XRE"/>
    <property type="match status" value="1"/>
</dbReference>
<proteinExistence type="predicted"/>
<dbReference type="GO" id="GO:0003677">
    <property type="term" value="F:DNA binding"/>
    <property type="evidence" value="ECO:0007669"/>
    <property type="project" value="InterPro"/>
</dbReference>
<comment type="caution">
    <text evidence="2">The sequence shown here is derived from an EMBL/GenBank/DDBJ whole genome shotgun (WGS) entry which is preliminary data.</text>
</comment>
<dbReference type="Pfam" id="PF01381">
    <property type="entry name" value="HTH_3"/>
    <property type="match status" value="1"/>
</dbReference>